<evidence type="ECO:0000313" key="2">
    <source>
        <dbReference type="EMBL" id="PMD47754.1"/>
    </source>
</evidence>
<dbReference type="AlphaFoldDB" id="A0A2J6SAF6"/>
<sequence>MGGGPNNPVLIRDDDVVLGSQVNALVIKDELDNEHKMVINLDSDDEKEGVLDGEDIDSDLDAPAVAERKVELMRELKALGINPNLKPDYTKPLNEPSWGDSDEEEDSDVDMDADGVLDGEDESDEYEDDDMDQDELDELDELYKDGKKPII</sequence>
<feature type="non-terminal residue" evidence="2">
    <location>
        <position position="151"/>
    </location>
</feature>
<dbReference type="Proteomes" id="UP000235786">
    <property type="component" value="Unassembled WGS sequence"/>
</dbReference>
<dbReference type="OrthoDB" id="3558158at2759"/>
<organism evidence="2 3">
    <name type="scientific">Hyaloscypha variabilis (strain UAMH 11265 / GT02V1 / F)</name>
    <name type="common">Meliniomyces variabilis</name>
    <dbReference type="NCBI Taxonomy" id="1149755"/>
    <lineage>
        <taxon>Eukaryota</taxon>
        <taxon>Fungi</taxon>
        <taxon>Dikarya</taxon>
        <taxon>Ascomycota</taxon>
        <taxon>Pezizomycotina</taxon>
        <taxon>Leotiomycetes</taxon>
        <taxon>Helotiales</taxon>
        <taxon>Hyaloscyphaceae</taxon>
        <taxon>Hyaloscypha</taxon>
        <taxon>Hyaloscypha variabilis</taxon>
    </lineage>
</organism>
<feature type="compositionally biased region" description="Acidic residues" evidence="1">
    <location>
        <begin position="100"/>
        <end position="140"/>
    </location>
</feature>
<feature type="compositionally biased region" description="Basic and acidic residues" evidence="1">
    <location>
        <begin position="141"/>
        <end position="151"/>
    </location>
</feature>
<feature type="region of interest" description="Disordered" evidence="1">
    <location>
        <begin position="81"/>
        <end position="151"/>
    </location>
</feature>
<gene>
    <name evidence="2" type="ORF">L207DRAFT_506708</name>
</gene>
<dbReference type="EMBL" id="KZ613938">
    <property type="protein sequence ID" value="PMD47754.1"/>
    <property type="molecule type" value="Genomic_DNA"/>
</dbReference>
<proteinExistence type="predicted"/>
<evidence type="ECO:0000256" key="1">
    <source>
        <dbReference type="SAM" id="MobiDB-lite"/>
    </source>
</evidence>
<name>A0A2J6SAF6_HYAVF</name>
<evidence type="ECO:0000313" key="3">
    <source>
        <dbReference type="Proteomes" id="UP000235786"/>
    </source>
</evidence>
<accession>A0A2J6SAF6</accession>
<keyword evidence="3" id="KW-1185">Reference proteome</keyword>
<protein>
    <submittedName>
        <fullName evidence="2">Uncharacterized protein</fullName>
    </submittedName>
</protein>
<reference evidence="2 3" key="1">
    <citation type="submission" date="2016-04" db="EMBL/GenBank/DDBJ databases">
        <title>A degradative enzymes factory behind the ericoid mycorrhizal symbiosis.</title>
        <authorList>
            <consortium name="DOE Joint Genome Institute"/>
            <person name="Martino E."/>
            <person name="Morin E."/>
            <person name="Grelet G."/>
            <person name="Kuo A."/>
            <person name="Kohler A."/>
            <person name="Daghino S."/>
            <person name="Barry K."/>
            <person name="Choi C."/>
            <person name="Cichocki N."/>
            <person name="Clum A."/>
            <person name="Copeland A."/>
            <person name="Hainaut M."/>
            <person name="Haridas S."/>
            <person name="Labutti K."/>
            <person name="Lindquist E."/>
            <person name="Lipzen A."/>
            <person name="Khouja H.-R."/>
            <person name="Murat C."/>
            <person name="Ohm R."/>
            <person name="Olson A."/>
            <person name="Spatafora J."/>
            <person name="Veneault-Fourrey C."/>
            <person name="Henrissat B."/>
            <person name="Grigoriev I."/>
            <person name="Martin F."/>
            <person name="Perotto S."/>
        </authorList>
    </citation>
    <scope>NUCLEOTIDE SEQUENCE [LARGE SCALE GENOMIC DNA]</scope>
    <source>
        <strain evidence="2 3">F</strain>
    </source>
</reference>